<dbReference type="Proteomes" id="UP000297245">
    <property type="component" value="Unassembled WGS sequence"/>
</dbReference>
<protein>
    <submittedName>
        <fullName evidence="2">Uncharacterized protein</fullName>
    </submittedName>
</protein>
<organism evidence="2 3">
    <name type="scientific">Dendrothele bispora (strain CBS 962.96)</name>
    <dbReference type="NCBI Taxonomy" id="1314807"/>
    <lineage>
        <taxon>Eukaryota</taxon>
        <taxon>Fungi</taxon>
        <taxon>Dikarya</taxon>
        <taxon>Basidiomycota</taxon>
        <taxon>Agaricomycotina</taxon>
        <taxon>Agaricomycetes</taxon>
        <taxon>Agaricomycetidae</taxon>
        <taxon>Agaricales</taxon>
        <taxon>Agaricales incertae sedis</taxon>
        <taxon>Dendrothele</taxon>
    </lineage>
</organism>
<proteinExistence type="predicted"/>
<feature type="region of interest" description="Disordered" evidence="1">
    <location>
        <begin position="83"/>
        <end position="133"/>
    </location>
</feature>
<dbReference type="EMBL" id="ML179125">
    <property type="protein sequence ID" value="THU99055.1"/>
    <property type="molecule type" value="Genomic_DNA"/>
</dbReference>
<dbReference type="Gene3D" id="3.60.130.30">
    <property type="match status" value="1"/>
</dbReference>
<reference evidence="2 3" key="1">
    <citation type="journal article" date="2019" name="Nat. Ecol. Evol.">
        <title>Megaphylogeny resolves global patterns of mushroom evolution.</title>
        <authorList>
            <person name="Varga T."/>
            <person name="Krizsan K."/>
            <person name="Foldi C."/>
            <person name="Dima B."/>
            <person name="Sanchez-Garcia M."/>
            <person name="Sanchez-Ramirez S."/>
            <person name="Szollosi G.J."/>
            <person name="Szarkandi J.G."/>
            <person name="Papp V."/>
            <person name="Albert L."/>
            <person name="Andreopoulos W."/>
            <person name="Angelini C."/>
            <person name="Antonin V."/>
            <person name="Barry K.W."/>
            <person name="Bougher N.L."/>
            <person name="Buchanan P."/>
            <person name="Buyck B."/>
            <person name="Bense V."/>
            <person name="Catcheside P."/>
            <person name="Chovatia M."/>
            <person name="Cooper J."/>
            <person name="Damon W."/>
            <person name="Desjardin D."/>
            <person name="Finy P."/>
            <person name="Geml J."/>
            <person name="Haridas S."/>
            <person name="Hughes K."/>
            <person name="Justo A."/>
            <person name="Karasinski D."/>
            <person name="Kautmanova I."/>
            <person name="Kiss B."/>
            <person name="Kocsube S."/>
            <person name="Kotiranta H."/>
            <person name="LaButti K.M."/>
            <person name="Lechner B.E."/>
            <person name="Liimatainen K."/>
            <person name="Lipzen A."/>
            <person name="Lukacs Z."/>
            <person name="Mihaltcheva S."/>
            <person name="Morgado L.N."/>
            <person name="Niskanen T."/>
            <person name="Noordeloos M.E."/>
            <person name="Ohm R.A."/>
            <person name="Ortiz-Santana B."/>
            <person name="Ovrebo C."/>
            <person name="Racz N."/>
            <person name="Riley R."/>
            <person name="Savchenko A."/>
            <person name="Shiryaev A."/>
            <person name="Soop K."/>
            <person name="Spirin V."/>
            <person name="Szebenyi C."/>
            <person name="Tomsovsky M."/>
            <person name="Tulloss R.E."/>
            <person name="Uehling J."/>
            <person name="Grigoriev I.V."/>
            <person name="Vagvolgyi C."/>
            <person name="Papp T."/>
            <person name="Martin F.M."/>
            <person name="Miettinen O."/>
            <person name="Hibbett D.S."/>
            <person name="Nagy L.G."/>
        </authorList>
    </citation>
    <scope>NUCLEOTIDE SEQUENCE [LARGE SCALE GENOMIC DNA]</scope>
    <source>
        <strain evidence="2 3">CBS 962.96</strain>
    </source>
</reference>
<accession>A0A4V4HGJ7</accession>
<evidence type="ECO:0000313" key="3">
    <source>
        <dbReference type="Proteomes" id="UP000297245"/>
    </source>
</evidence>
<dbReference type="OrthoDB" id="3266461at2759"/>
<gene>
    <name evidence="2" type="ORF">K435DRAFT_856024</name>
</gene>
<evidence type="ECO:0000256" key="1">
    <source>
        <dbReference type="SAM" id="MobiDB-lite"/>
    </source>
</evidence>
<keyword evidence="3" id="KW-1185">Reference proteome</keyword>
<dbReference type="AlphaFoldDB" id="A0A4V4HGJ7"/>
<feature type="compositionally biased region" description="Polar residues" evidence="1">
    <location>
        <begin position="103"/>
        <end position="123"/>
    </location>
</feature>
<name>A0A4V4HGJ7_DENBC</name>
<evidence type="ECO:0000313" key="2">
    <source>
        <dbReference type="EMBL" id="THU99055.1"/>
    </source>
</evidence>
<sequence length="579" mass="65303">MASRRSSRLLLKRFADALYPRLHTTLVEGLLFLEVDVDVSDIVDTRHQDLCPETVNQDPMIKEVLEAVELETYLQRQAASGANKLLPPKIDPPSKPGVKSLPSPRSSETVSKASSTPPSQITRPLSPPEVVQRPQKRIRLATELAAPQISYNLSFIPLVSRSDAKVTSMGSRSDSKGLARRHVRGDLRLKAKANASKTTGTMTFTASTPSTSSGKQFNVEASNISKPGWQGVHPNKGVRLALNRKWEDEDELRAAVKNCLPIPYYHPYTTLVYDNKSRLIIYRSRVLVRRHLPLSKINRVAADFVAATASPVTQKDMDSNTRGSHWYSILGMDRNNREEPQYSKFHLNNPHLMDQFFKQGDTLMELTEIGCGMMRSHFPQIWERFHNAAESLHKMYGIRPPFGVFWNFCLNSPRRGIKRVFCNPHIDAKNVALGLCMIFVYGHFDHSQKCWLVIWEAGIALELPPGVFLLYPSSLFIHFNIDLKDLPLYTTKNNEPPTRDNLQSLTCDCTAEAHAKDRDWQEASGRGSMVWFNQATMFQSAELGYNTIKQAREAGMNTDCPVNELLERGIFPINSPNSV</sequence>